<dbReference type="Pfam" id="PF01471">
    <property type="entry name" value="PG_binding_1"/>
    <property type="match status" value="1"/>
</dbReference>
<dbReference type="KEGG" id="lrug:AB8B22_05100"/>
<evidence type="ECO:0000256" key="3">
    <source>
        <dbReference type="ARBA" id="ARBA00011901"/>
    </source>
</evidence>
<feature type="signal peptide" evidence="7">
    <location>
        <begin position="1"/>
        <end position="19"/>
    </location>
</feature>
<protein>
    <recommendedName>
        <fullName evidence="3">N-acetylmuramoyl-L-alanine amidase</fullName>
        <ecNumber evidence="3">3.5.1.28</ecNumber>
    </recommendedName>
</protein>
<dbReference type="SUPFAM" id="SSF55846">
    <property type="entry name" value="N-acetylmuramoyl-L-alanine amidase-like"/>
    <property type="match status" value="1"/>
</dbReference>
<feature type="region of interest" description="Disordered" evidence="6">
    <location>
        <begin position="39"/>
        <end position="59"/>
    </location>
</feature>
<reference evidence="9" key="1">
    <citation type="submission" date="2024-07" db="EMBL/GenBank/DDBJ databases">
        <authorList>
            <person name="Li X.-J."/>
            <person name="Wang X."/>
        </authorList>
    </citation>
    <scope>NUCLEOTIDE SEQUENCE</scope>
    <source>
        <strain evidence="9">HSP-334</strain>
    </source>
</reference>
<dbReference type="EC" id="3.5.1.28" evidence="3"/>
<organism evidence="9">
    <name type="scientific">Leptotrichia rugosa</name>
    <dbReference type="NCBI Taxonomy" id="3239302"/>
    <lineage>
        <taxon>Bacteria</taxon>
        <taxon>Fusobacteriati</taxon>
        <taxon>Fusobacteriota</taxon>
        <taxon>Fusobacteriia</taxon>
        <taxon>Fusobacteriales</taxon>
        <taxon>Leptotrichiaceae</taxon>
        <taxon>Leptotrichia</taxon>
    </lineage>
</organism>
<dbReference type="InterPro" id="IPR036505">
    <property type="entry name" value="Amidase/PGRP_sf"/>
</dbReference>
<comment type="catalytic activity">
    <reaction evidence="1">
        <text>Hydrolyzes the link between N-acetylmuramoyl residues and L-amino acid residues in certain cell-wall glycopeptides.</text>
        <dbReference type="EC" id="3.5.1.28"/>
    </reaction>
</comment>
<evidence type="ECO:0000259" key="8">
    <source>
        <dbReference type="SMART" id="SM00644"/>
    </source>
</evidence>
<evidence type="ECO:0000256" key="6">
    <source>
        <dbReference type="SAM" id="MobiDB-lite"/>
    </source>
</evidence>
<comment type="similarity">
    <text evidence="2">Belongs to the N-acetylmuramoyl-L-alanine amidase 2 family.</text>
</comment>
<dbReference type="FunFam" id="3.40.80.10:FF:000003">
    <property type="entry name" value="N-acetylmuramoyl-L-alanine amidase"/>
    <property type="match status" value="1"/>
</dbReference>
<dbReference type="InterPro" id="IPR002477">
    <property type="entry name" value="Peptidoglycan-bd-like"/>
</dbReference>
<evidence type="ECO:0000256" key="4">
    <source>
        <dbReference type="ARBA" id="ARBA00022801"/>
    </source>
</evidence>
<evidence type="ECO:0000256" key="2">
    <source>
        <dbReference type="ARBA" id="ARBA00007553"/>
    </source>
</evidence>
<dbReference type="InterPro" id="IPR036365">
    <property type="entry name" value="PGBD-like_sf"/>
</dbReference>
<dbReference type="PANTHER" id="PTHR30417:SF1">
    <property type="entry name" value="N-ACETYLMURAMOYL-L-ALANINE AMIDASE AMID"/>
    <property type="match status" value="1"/>
</dbReference>
<dbReference type="GO" id="GO:0009254">
    <property type="term" value="P:peptidoglycan turnover"/>
    <property type="evidence" value="ECO:0007669"/>
    <property type="project" value="TreeGrafter"/>
</dbReference>
<evidence type="ECO:0000313" key="9">
    <source>
        <dbReference type="EMBL" id="XDU67790.1"/>
    </source>
</evidence>
<dbReference type="SMART" id="SM00644">
    <property type="entry name" value="Ami_2"/>
    <property type="match status" value="1"/>
</dbReference>
<dbReference type="RefSeq" id="WP_369711914.1">
    <property type="nucleotide sequence ID" value="NZ_CP165644.1"/>
</dbReference>
<evidence type="ECO:0000256" key="1">
    <source>
        <dbReference type="ARBA" id="ARBA00001561"/>
    </source>
</evidence>
<dbReference type="GO" id="GO:0071555">
    <property type="term" value="P:cell wall organization"/>
    <property type="evidence" value="ECO:0007669"/>
    <property type="project" value="UniProtKB-KW"/>
</dbReference>
<proteinExistence type="inferred from homology"/>
<dbReference type="InterPro" id="IPR036366">
    <property type="entry name" value="PGBDSf"/>
</dbReference>
<dbReference type="AlphaFoldDB" id="A0AB39VJT9"/>
<sequence>MKKVLMIISILAFASLLNANNNDSSKDVKKPVEIIINNGASNNGNSNPNPNPVRSGNQTIRNSIGNITINSDYTSEGQNYRQRFIILHYTAIGKEGSLKTLTKEEVSAHYLVSDEKNDPVYYLVDESKRAWHAGASEWKTTKNLNDSSVGIEIVNDGDAHGSFVPYKNFQIKNVAVLVKYLADKYQIPATNILGHEDIAPQRKSDPGPLFPWQELYQKYNIGMWYDNDRKQAYEAQYSSAWNTVTPSVVQTELKKFGYAIDITNGWDKQTQNVIKVFQHHFRPSKYDGKIDLETFAILKALNEKYNNK</sequence>
<dbReference type="InterPro" id="IPR051206">
    <property type="entry name" value="NAMLAA_amidase_2"/>
</dbReference>
<feature type="chain" id="PRO_5044192749" description="N-acetylmuramoyl-L-alanine amidase" evidence="7">
    <location>
        <begin position="20"/>
        <end position="308"/>
    </location>
</feature>
<dbReference type="SUPFAM" id="SSF47090">
    <property type="entry name" value="PGBD-like"/>
    <property type="match status" value="1"/>
</dbReference>
<accession>A0AB39VJT9</accession>
<dbReference type="GO" id="GO:0009253">
    <property type="term" value="P:peptidoglycan catabolic process"/>
    <property type="evidence" value="ECO:0007669"/>
    <property type="project" value="InterPro"/>
</dbReference>
<name>A0AB39VJT9_9FUSO</name>
<dbReference type="GO" id="GO:0008745">
    <property type="term" value="F:N-acetylmuramoyl-L-alanine amidase activity"/>
    <property type="evidence" value="ECO:0007669"/>
    <property type="project" value="UniProtKB-EC"/>
</dbReference>
<dbReference type="InterPro" id="IPR002502">
    <property type="entry name" value="Amidase_domain"/>
</dbReference>
<dbReference type="PANTHER" id="PTHR30417">
    <property type="entry name" value="N-ACETYLMURAMOYL-L-ALANINE AMIDASE AMID"/>
    <property type="match status" value="1"/>
</dbReference>
<feature type="compositionally biased region" description="Low complexity" evidence="6">
    <location>
        <begin position="39"/>
        <end position="57"/>
    </location>
</feature>
<dbReference type="Gene3D" id="1.10.101.10">
    <property type="entry name" value="PGBD-like superfamily/PGBD"/>
    <property type="match status" value="1"/>
</dbReference>
<keyword evidence="4 9" id="KW-0378">Hydrolase</keyword>
<feature type="domain" description="N-acetylmuramoyl-L-alanine amidase" evidence="8">
    <location>
        <begin position="70"/>
        <end position="207"/>
    </location>
</feature>
<keyword evidence="7" id="KW-0732">Signal</keyword>
<dbReference type="EMBL" id="CP165644">
    <property type="protein sequence ID" value="XDU67790.1"/>
    <property type="molecule type" value="Genomic_DNA"/>
</dbReference>
<dbReference type="Gene3D" id="3.40.80.10">
    <property type="entry name" value="Peptidoglycan recognition protein-like"/>
    <property type="match status" value="1"/>
</dbReference>
<evidence type="ECO:0000256" key="7">
    <source>
        <dbReference type="SAM" id="SignalP"/>
    </source>
</evidence>
<keyword evidence="5" id="KW-0961">Cell wall biogenesis/degradation</keyword>
<dbReference type="CDD" id="cd06583">
    <property type="entry name" value="PGRP"/>
    <property type="match status" value="1"/>
</dbReference>
<dbReference type="Pfam" id="PF01510">
    <property type="entry name" value="Amidase_2"/>
    <property type="match status" value="1"/>
</dbReference>
<gene>
    <name evidence="9" type="ORF">AB8B22_05100</name>
</gene>
<evidence type="ECO:0000256" key="5">
    <source>
        <dbReference type="ARBA" id="ARBA00023316"/>
    </source>
</evidence>